<reference evidence="4" key="4">
    <citation type="submission" date="2020-10" db="EMBL/GenBank/DDBJ databases">
        <authorList>
            <person name="Bassil N.M."/>
            <person name="Lloyd J.R."/>
        </authorList>
    </citation>
    <scope>NUCLEOTIDE SEQUENCE</scope>
    <source>
        <strain evidence="4">NB2006</strain>
    </source>
</reference>
<feature type="transmembrane region" description="Helical" evidence="2">
    <location>
        <begin position="371"/>
        <end position="389"/>
    </location>
</feature>
<keyword evidence="1" id="KW-0175">Coiled coil</keyword>
<feature type="transmembrane region" description="Helical" evidence="2">
    <location>
        <begin position="538"/>
        <end position="557"/>
    </location>
</feature>
<evidence type="ECO:0000256" key="1">
    <source>
        <dbReference type="SAM" id="Coils"/>
    </source>
</evidence>
<feature type="transmembrane region" description="Helical" evidence="2">
    <location>
        <begin position="320"/>
        <end position="336"/>
    </location>
</feature>
<feature type="transmembrane region" description="Helical" evidence="2">
    <location>
        <begin position="782"/>
        <end position="800"/>
    </location>
</feature>
<feature type="transmembrane region" description="Helical" evidence="2">
    <location>
        <begin position="877"/>
        <end position="898"/>
    </location>
</feature>
<feature type="transmembrane region" description="Helical" evidence="2">
    <location>
        <begin position="962"/>
        <end position="979"/>
    </location>
</feature>
<feature type="transmembrane region" description="Helical" evidence="2">
    <location>
        <begin position="454"/>
        <end position="472"/>
    </location>
</feature>
<feature type="transmembrane region" description="Helical" evidence="2">
    <location>
        <begin position="401"/>
        <end position="419"/>
    </location>
</feature>
<evidence type="ECO:0000313" key="3">
    <source>
        <dbReference type="EMBL" id="OIJ12188.1"/>
    </source>
</evidence>
<feature type="transmembrane region" description="Helical" evidence="2">
    <location>
        <begin position="852"/>
        <end position="871"/>
    </location>
</feature>
<feature type="transmembrane region" description="Helical" evidence="2">
    <location>
        <begin position="297"/>
        <end position="315"/>
    </location>
</feature>
<reference evidence="4 5" key="3">
    <citation type="journal article" date="2019" name="Int. J. Syst. Evol. Microbiol.">
        <title>Anaerobacillus isosaccharinicus sp. nov., an alkaliphilic bacterium which degrades isosaccharinic acid.</title>
        <authorList>
            <person name="Bassil N.M."/>
            <person name="Lloyd J.R."/>
        </authorList>
    </citation>
    <scope>NUCLEOTIDE SEQUENCE [LARGE SCALE GENOMIC DNA]</scope>
    <source>
        <strain evidence="4 5">NB2006</strain>
    </source>
</reference>
<dbReference type="OrthoDB" id="1815069at2"/>
<dbReference type="EMBL" id="LQXD01000129">
    <property type="protein sequence ID" value="OIJ12188.1"/>
    <property type="molecule type" value="Genomic_DNA"/>
</dbReference>
<keyword evidence="2" id="KW-1133">Transmembrane helix</keyword>
<feature type="transmembrane region" description="Helical" evidence="2">
    <location>
        <begin position="1093"/>
        <end position="1112"/>
    </location>
</feature>
<feature type="transmembrane region" description="Helical" evidence="2">
    <location>
        <begin position="985"/>
        <end position="1004"/>
    </location>
</feature>
<feature type="transmembrane region" description="Helical" evidence="2">
    <location>
        <begin position="342"/>
        <end position="359"/>
    </location>
</feature>
<organism evidence="3 5">
    <name type="scientific">Anaerobacillus isosaccharinicus</name>
    <dbReference type="NCBI Taxonomy" id="1532552"/>
    <lineage>
        <taxon>Bacteria</taxon>
        <taxon>Bacillati</taxon>
        <taxon>Bacillota</taxon>
        <taxon>Bacilli</taxon>
        <taxon>Bacillales</taxon>
        <taxon>Bacillaceae</taxon>
        <taxon>Anaerobacillus</taxon>
    </lineage>
</organism>
<accession>A0A1S2LI37</accession>
<feature type="transmembrane region" description="Helical" evidence="2">
    <location>
        <begin position="805"/>
        <end position="821"/>
    </location>
</feature>
<dbReference type="Proteomes" id="UP000180175">
    <property type="component" value="Chromosome"/>
</dbReference>
<reference evidence="4 5" key="2">
    <citation type="journal article" date="2017" name="Genome Announc.">
        <title>Draft Genome Sequences of Four Alkaliphilic Bacteria Belonging to the Anaerobacillus Genus.</title>
        <authorList>
            <person name="Bassil N.M."/>
            <person name="Lloyd J.R."/>
        </authorList>
    </citation>
    <scope>NUCLEOTIDE SEQUENCE [LARGE SCALE GENOMIC DNA]</scope>
    <source>
        <strain evidence="4 5">NB2006</strain>
    </source>
</reference>
<feature type="coiled-coil region" evidence="1">
    <location>
        <begin position="42"/>
        <end position="81"/>
    </location>
</feature>
<sequence>MTHKNRITIFKEELEQLKNNHYIDQDQYETILNAYEQYYTSVLEKEQEEAAHLAELEQARKEEAKRRIKERQEQLRVEKEKKKLTPEQLRERNISLSLIAGVVLLLLGGLVLATSSWDKMNHMMKVFSIGGVSLLFFGISYISSQYLKIAKTAFAFLTLASLLIPVTFVGIGYFQLFGEWLSLFGDGKYVLGILATVICLPLYTSIAYQNKNRLFVWLSFLTLTAFTGFVLAATYVPIDLFYLGIIIYNGLLLAVYHYLKNVEKYGCFVRELPLFSQANLVISTLFMLVFFQSHLLYSVNVLLTAVIYMAIVFVYKKKEFIYVFTLMFVYGMYQLLEYSVLQPLNYIGFALIGIVYILLEERVSDGLIKKIFTFTSGIVSGLAFLYISFEGLVLRADENSIVLLIAYAIIAVNYIYLAFITKRNVFQYLAPIFLVVTGYQSWNLLSSLFNFKMFEVYMFAVGVVLFFFLYVKNGNKYLQAIQNSSFYIAIATMSISIGSSYVLGRYLELSFLLLAFGLILLVINKVHQNKDYQELSGWILPISWLLAFKFIYDQYAFYDHFYINEIGMIGHLGISSLLLLVISYGFKKYRNGLFPPMFSIAMIGYTISLLSSFATDSMAIVKSGFYLIGILLYIVLVIQTKNKHFWTAVAITTGVFFLSLIEPLHLYERYSVFAIALLTVPVILLLIYEFVGRKIIALKAYFFWTAHSFLAISVVLSLGLYFFSNYNPAAFFIPLFVYAYSVWKQKKEWAIKLFLYVGLTTIPLNVLLNIDFHRLKIDLNHGLAISVLLIGFLWGLSSLAWRKRFDLYVLPFTILALASFVTQSPSVMDFGVVISITAFTVFLLLKRKWDIFSIVPLFFAGVSFYDFTFGLDKPIKITAFIIVILLLQLIGKSIYQYLYVNDFQLKKYQIDWFTIITPVFIFHLNGVIAYSDPLWLKLVPPLLFVILLFMQINRVTKTVEKNVLITATALATLFPYYLIVDHFTLPAIIEMEVRMLPFIALTIFLSKKAWSHYGNVMRVIQTVVLVLVTVLIVGDAIDSNTIYDAITVGGLALISIIAGMHYRIKSYFIVGIAVLLLNVFLQTKPFWGNLPWWMYLIFGGATLIGFASFYEWQKQRPTKEGKTLFQEKKEKFFKSFKDWK</sequence>
<keyword evidence="2" id="KW-0812">Transmembrane</keyword>
<feature type="transmembrane region" description="Helical" evidence="2">
    <location>
        <begin position="645"/>
        <end position="664"/>
    </location>
</feature>
<proteinExistence type="predicted"/>
<gene>
    <name evidence="4" type="ORF">AWH56_023325</name>
    <name evidence="3" type="ORF">AWH56_14565</name>
</gene>
<evidence type="ECO:0000313" key="5">
    <source>
        <dbReference type="Proteomes" id="UP000180175"/>
    </source>
</evidence>
<feature type="transmembrane region" description="Helical" evidence="2">
    <location>
        <begin position="241"/>
        <end position="259"/>
    </location>
</feature>
<feature type="transmembrane region" description="Helical" evidence="2">
    <location>
        <begin position="1067"/>
        <end position="1087"/>
    </location>
</feature>
<reference evidence="3 5" key="1">
    <citation type="submission" date="2016-10" db="EMBL/GenBank/DDBJ databases">
        <title>Draft genome sequences of four alkaliphilic bacteria belonging to the Anaerobacillus genus.</title>
        <authorList>
            <person name="Bassil N.M."/>
            <person name="Lloyd J.R."/>
        </authorList>
    </citation>
    <scope>NUCLEOTIDE SEQUENCE [LARGE SCALE GENOMIC DNA]</scope>
    <source>
        <strain evidence="3 5">NB2006</strain>
    </source>
</reference>
<feature type="transmembrane region" description="Helical" evidence="2">
    <location>
        <begin position="700"/>
        <end position="720"/>
    </location>
</feature>
<feature type="transmembrane region" description="Helical" evidence="2">
    <location>
        <begin position="426"/>
        <end position="442"/>
    </location>
</feature>
<feature type="transmembrane region" description="Helical" evidence="2">
    <location>
        <begin position="1016"/>
        <end position="1036"/>
    </location>
</feature>
<feature type="transmembrane region" description="Helical" evidence="2">
    <location>
        <begin position="509"/>
        <end position="526"/>
    </location>
</feature>
<feature type="transmembrane region" description="Helical" evidence="2">
    <location>
        <begin position="96"/>
        <end position="117"/>
    </location>
</feature>
<evidence type="ECO:0000313" key="4">
    <source>
        <dbReference type="EMBL" id="QOY35572.1"/>
    </source>
</evidence>
<feature type="transmembrane region" description="Helical" evidence="2">
    <location>
        <begin position="910"/>
        <end position="928"/>
    </location>
</feature>
<feature type="transmembrane region" description="Helical" evidence="2">
    <location>
        <begin position="750"/>
        <end position="770"/>
    </location>
</feature>
<feature type="transmembrane region" description="Helical" evidence="2">
    <location>
        <begin position="1042"/>
        <end position="1060"/>
    </location>
</feature>
<feature type="transmembrane region" description="Helical" evidence="2">
    <location>
        <begin position="670"/>
        <end position="688"/>
    </location>
</feature>
<evidence type="ECO:0000256" key="2">
    <source>
        <dbReference type="SAM" id="Phobius"/>
    </source>
</evidence>
<dbReference type="EMBL" id="CP063356">
    <property type="protein sequence ID" value="QOY35572.1"/>
    <property type="molecule type" value="Genomic_DNA"/>
</dbReference>
<feature type="transmembrane region" description="Helical" evidence="2">
    <location>
        <begin position="569"/>
        <end position="586"/>
    </location>
</feature>
<keyword evidence="5" id="KW-1185">Reference proteome</keyword>
<protein>
    <recommendedName>
        <fullName evidence="6">DUF2157 domain-containing protein</fullName>
    </recommendedName>
</protein>
<evidence type="ECO:0008006" key="6">
    <source>
        <dbReference type="Google" id="ProtNLM"/>
    </source>
</evidence>
<name>A0A1S2LI37_9BACI</name>
<dbReference type="AlphaFoldDB" id="A0A1S2LI37"/>
<keyword evidence="2" id="KW-0472">Membrane</keyword>
<feature type="transmembrane region" description="Helical" evidence="2">
    <location>
        <begin position="593"/>
        <end position="613"/>
    </location>
</feature>
<feature type="transmembrane region" description="Helical" evidence="2">
    <location>
        <begin position="215"/>
        <end position="235"/>
    </location>
</feature>
<feature type="transmembrane region" description="Helical" evidence="2">
    <location>
        <begin position="271"/>
        <end position="291"/>
    </location>
</feature>
<feature type="transmembrane region" description="Helical" evidence="2">
    <location>
        <begin position="484"/>
        <end position="503"/>
    </location>
</feature>
<feature type="transmembrane region" description="Helical" evidence="2">
    <location>
        <begin position="827"/>
        <end position="845"/>
    </location>
</feature>
<feature type="transmembrane region" description="Helical" evidence="2">
    <location>
        <begin position="934"/>
        <end position="950"/>
    </location>
</feature>
<feature type="transmembrane region" description="Helical" evidence="2">
    <location>
        <begin position="726"/>
        <end position="743"/>
    </location>
</feature>
<dbReference type="RefSeq" id="WP_071317765.1">
    <property type="nucleotide sequence ID" value="NZ_CP063356.2"/>
</dbReference>
<feature type="transmembrane region" description="Helical" evidence="2">
    <location>
        <begin position="189"/>
        <end position="208"/>
    </location>
</feature>
<dbReference type="KEGG" id="aia:AWH56_023325"/>
<feature type="transmembrane region" description="Helical" evidence="2">
    <location>
        <begin position="154"/>
        <end position="177"/>
    </location>
</feature>
<feature type="transmembrane region" description="Helical" evidence="2">
    <location>
        <begin position="123"/>
        <end position="142"/>
    </location>
</feature>
<feature type="transmembrane region" description="Helical" evidence="2">
    <location>
        <begin position="619"/>
        <end position="638"/>
    </location>
</feature>